<feature type="domain" description="Glycosyltransferase subfamily 4-like N-terminal" evidence="2">
    <location>
        <begin position="14"/>
        <end position="156"/>
    </location>
</feature>
<dbReference type="KEGG" id="wsu:WS0050"/>
<dbReference type="SUPFAM" id="SSF53756">
    <property type="entry name" value="UDP-Glycosyltransferase/glycogen phosphorylase"/>
    <property type="match status" value="1"/>
</dbReference>
<sequence>MKRLAFVISSLGAGGAEKVLSLMSHYLAQKGISLTLISLGDSKSFYPLPAQAKIIALGECRSSKGVIDSLFQNLRRIQKLRQALRAARPDLILSFMTETNILSIIAAKSLGIPVIASEHTNYLWQPSRLWNRLRHLLYPLASATTLLTQRDKENHYGFLPQAKILPNPFDFPPLSPTPKEKIILGVGRLIKDKGFDRLIRAFSRISIGDYQLLIAGEGEERVRLEELIQSLGMEEKIHLLGSQKEIYPLYERASIFVLSSSMEGLSNALIEAMSMGCAVISFDCPYGPSEVITPQENGLLVPLHDEVALQEAMERLIQEEPLRQKLSQNAPKVRERFAIDRVMPQWEELMRSILDSTPSCSKES</sequence>
<dbReference type="RefSeq" id="WP_011138020.1">
    <property type="nucleotide sequence ID" value="NC_005090.1"/>
</dbReference>
<dbReference type="Pfam" id="PF13439">
    <property type="entry name" value="Glyco_transf_4"/>
    <property type="match status" value="1"/>
</dbReference>
<dbReference type="GO" id="GO:0016757">
    <property type="term" value="F:glycosyltransferase activity"/>
    <property type="evidence" value="ECO:0007669"/>
    <property type="project" value="InterPro"/>
</dbReference>
<keyword evidence="4" id="KW-1185">Reference proteome</keyword>
<dbReference type="AlphaFoldDB" id="Q7MAT0"/>
<dbReference type="CDD" id="cd03820">
    <property type="entry name" value="GT4_AmsD-like"/>
    <property type="match status" value="1"/>
</dbReference>
<reference evidence="3 4" key="1">
    <citation type="journal article" date="2003" name="Proc. Natl. Acad. Sci. U.S.A.">
        <title>Complete genome sequence and analysis of Wolinella succinogenes.</title>
        <authorList>
            <person name="Baar C."/>
            <person name="Eppinger M."/>
            <person name="Raddatz G."/>
            <person name="Simon JM."/>
            <person name="Lanz C."/>
            <person name="Klimmek O."/>
            <person name="Nandakumar R."/>
            <person name="Gross R."/>
            <person name="Rosinus A."/>
            <person name="Keller H."/>
            <person name="Jagtap P."/>
            <person name="Linke B."/>
            <person name="Meyer F."/>
            <person name="Lederer H."/>
            <person name="Schuster S.C."/>
        </authorList>
    </citation>
    <scope>NUCLEOTIDE SEQUENCE [LARGE SCALE GENOMIC DNA]</scope>
    <source>
        <strain evidence="4">ATCC 29543 / DSM 1740 / CCUG 13145 / JCM 31913 / LMG 7466 / NCTC 11488 / FDC 602W</strain>
    </source>
</reference>
<protein>
    <submittedName>
        <fullName evidence="3">WLAC PROTEIN</fullName>
    </submittedName>
</protein>
<feature type="domain" description="Glycosyl transferase family 1" evidence="1">
    <location>
        <begin position="175"/>
        <end position="332"/>
    </location>
</feature>
<dbReference type="InterPro" id="IPR001296">
    <property type="entry name" value="Glyco_trans_1"/>
</dbReference>
<evidence type="ECO:0000259" key="2">
    <source>
        <dbReference type="Pfam" id="PF13439"/>
    </source>
</evidence>
<dbReference type="Pfam" id="PF00534">
    <property type="entry name" value="Glycos_transf_1"/>
    <property type="match status" value="1"/>
</dbReference>
<proteinExistence type="predicted"/>
<organism evidence="4">
    <name type="scientific">Wolinella succinogenes (strain ATCC 29543 / DSM 1740 / CCUG 13145 / JCM 31913 / LMG 7466 / NCTC 11488 / FDC 602W)</name>
    <name type="common">Vibrio succinogenes</name>
    <dbReference type="NCBI Taxonomy" id="273121"/>
    <lineage>
        <taxon>Bacteria</taxon>
        <taxon>Pseudomonadati</taxon>
        <taxon>Campylobacterota</taxon>
        <taxon>Epsilonproteobacteria</taxon>
        <taxon>Campylobacterales</taxon>
        <taxon>Helicobacteraceae</taxon>
        <taxon>Wolinella</taxon>
    </lineage>
</organism>
<accession>Q7MAT0</accession>
<evidence type="ECO:0000313" key="4">
    <source>
        <dbReference type="Proteomes" id="UP000000422"/>
    </source>
</evidence>
<evidence type="ECO:0000259" key="1">
    <source>
        <dbReference type="Pfam" id="PF00534"/>
    </source>
</evidence>
<name>Q7MAT0_WOLSU</name>
<dbReference type="eggNOG" id="COG0438">
    <property type="taxonomic scope" value="Bacteria"/>
</dbReference>
<dbReference type="Proteomes" id="UP000000422">
    <property type="component" value="Chromosome"/>
</dbReference>
<dbReference type="HOGENOM" id="CLU_009583_0_0_7"/>
<evidence type="ECO:0000313" key="3">
    <source>
        <dbReference type="EMBL" id="CAE09220.1"/>
    </source>
</evidence>
<gene>
    <name evidence="3" type="ordered locus">WS0050</name>
</gene>
<dbReference type="InterPro" id="IPR028098">
    <property type="entry name" value="Glyco_trans_4-like_N"/>
</dbReference>
<dbReference type="STRING" id="273121.WS0050"/>
<dbReference type="Gene3D" id="3.40.50.2000">
    <property type="entry name" value="Glycogen Phosphorylase B"/>
    <property type="match status" value="2"/>
</dbReference>
<dbReference type="CAZy" id="GT4">
    <property type="family name" value="Glycosyltransferase Family 4"/>
</dbReference>
<dbReference type="PANTHER" id="PTHR12526">
    <property type="entry name" value="GLYCOSYLTRANSFERASE"/>
    <property type="match status" value="1"/>
</dbReference>
<dbReference type="EMBL" id="BX571657">
    <property type="protein sequence ID" value="CAE09220.1"/>
    <property type="molecule type" value="Genomic_DNA"/>
</dbReference>